<feature type="chain" id="PRO_5017739798" description="TonB-dependent receptor plug domain-containing protein" evidence="1">
    <location>
        <begin position="21"/>
        <end position="796"/>
    </location>
</feature>
<keyword evidence="4" id="KW-1185">Reference proteome</keyword>
<evidence type="ECO:0000259" key="2">
    <source>
        <dbReference type="Pfam" id="PF07715"/>
    </source>
</evidence>
<dbReference type="Pfam" id="PF07715">
    <property type="entry name" value="Plug"/>
    <property type="match status" value="1"/>
</dbReference>
<evidence type="ECO:0000313" key="4">
    <source>
        <dbReference type="Proteomes" id="UP000261284"/>
    </source>
</evidence>
<feature type="signal peptide" evidence="1">
    <location>
        <begin position="1"/>
        <end position="20"/>
    </location>
</feature>
<feature type="domain" description="TonB-dependent receptor plug" evidence="2">
    <location>
        <begin position="612"/>
        <end position="694"/>
    </location>
</feature>
<proteinExistence type="predicted"/>
<dbReference type="SUPFAM" id="SSF56935">
    <property type="entry name" value="Porins"/>
    <property type="match status" value="1"/>
</dbReference>
<reference evidence="3 4" key="1">
    <citation type="submission" date="2018-08" db="EMBL/GenBank/DDBJ databases">
        <title>Chitinophagaceae sp. K23C18032701, a novel bacterium isolated from forest soil.</title>
        <authorList>
            <person name="Wang C."/>
        </authorList>
    </citation>
    <scope>NUCLEOTIDE SEQUENCE [LARGE SCALE GENOMIC DNA]</scope>
    <source>
        <strain evidence="3 4">K23C18032701</strain>
    </source>
</reference>
<protein>
    <recommendedName>
        <fullName evidence="2">TonB-dependent receptor plug domain-containing protein</fullName>
    </recommendedName>
</protein>
<evidence type="ECO:0000256" key="1">
    <source>
        <dbReference type="SAM" id="SignalP"/>
    </source>
</evidence>
<dbReference type="AlphaFoldDB" id="A0A3E1NQS6"/>
<organism evidence="3 4">
    <name type="scientific">Deminuibacter soli</name>
    <dbReference type="NCBI Taxonomy" id="2291815"/>
    <lineage>
        <taxon>Bacteria</taxon>
        <taxon>Pseudomonadati</taxon>
        <taxon>Bacteroidota</taxon>
        <taxon>Chitinophagia</taxon>
        <taxon>Chitinophagales</taxon>
        <taxon>Chitinophagaceae</taxon>
        <taxon>Deminuibacter</taxon>
    </lineage>
</organism>
<dbReference type="Proteomes" id="UP000261284">
    <property type="component" value="Unassembled WGS sequence"/>
</dbReference>
<accession>A0A3E1NQS6</accession>
<keyword evidence="1" id="KW-0732">Signal</keyword>
<dbReference type="InterPro" id="IPR012910">
    <property type="entry name" value="Plug_dom"/>
</dbReference>
<sequence>MKRLYAFLLAGLIPGLGAYAQKVDSVLAKLGEEFTQERAYLHFDKSVYAPGETIWFKAYLEAGILPSDISKNFYVDWIDASGNVLYHTATPIIDASAKGQFDIPASFKGQLIHVRAYTTWMQNFDSAFLFNKDLRVLQLSAKKPEAVTVKAEIKFLPEGGDLLNGVNGKVAFKATDQWGKPVAVKGSVRNSKGEKLDSLITKHDGMGFFNIDAKAGETYTAYWTDEQKQAHTTQLPAVKQTGATLKLSGFGNRKNFLVERTAEAPDELKTLYVVASMQQQLVYRARVDLSESVAIGGGIPTDNFPSGVMLVTLFTANWVPVAERACFINNQNYSFAPTLDVVGDTRRRAKNFIDIDVPDTVGANLSLAVIDGGVGTDTSDNIVSHLLLTSELKGPVYNPAAYFKNGSDSLKQQLDLVMLTNGWRKIDWESLMADKWPQLKYRRDSSYMSFLGKVYGTTPSQIREAGFINIIFKAKDSTQSMVFLPLASNGTFSQPDMIFFDTVKVYYQFNKKRDLAERAAVTFSTGLLPAPGTVANIPLFANWLLHDTTGLGRSRFFAAEQARLAKLLKETTLEGVTVKAKAKRPIDLLDDRYTSGLFKGGDAYQFDVGNDVVAQSSYSVFQYLQGRVAGLQISNATGGGSQASATWRGSTPTFYLDEMPTDAQQLQNISMSDVAYIKVFRPPFFGSFGGGSGGAIVVYTKKGGDVKAEPGKGLDSRLLPGYTPYKQFYSPNYSTTVSDEPDLRSTLYWNPYILTDPKNHHFTVEFYNNDISKKLTVVLEGVNKDGKFVHLVQTVE</sequence>
<name>A0A3E1NQS6_9BACT</name>
<gene>
    <name evidence="3" type="ORF">DXN05_04770</name>
</gene>
<comment type="caution">
    <text evidence="3">The sequence shown here is derived from an EMBL/GenBank/DDBJ whole genome shotgun (WGS) entry which is preliminary data.</text>
</comment>
<dbReference type="EMBL" id="QTJU01000001">
    <property type="protein sequence ID" value="RFM30282.1"/>
    <property type="molecule type" value="Genomic_DNA"/>
</dbReference>
<evidence type="ECO:0000313" key="3">
    <source>
        <dbReference type="EMBL" id="RFM30282.1"/>
    </source>
</evidence>
<dbReference type="RefSeq" id="WP_116846038.1">
    <property type="nucleotide sequence ID" value="NZ_QTJU01000001.1"/>
</dbReference>
<dbReference type="OrthoDB" id="679547at2"/>
<dbReference type="InterPro" id="IPR037066">
    <property type="entry name" value="Plug_dom_sf"/>
</dbReference>
<dbReference type="Gene3D" id="2.170.130.10">
    <property type="entry name" value="TonB-dependent receptor, plug domain"/>
    <property type="match status" value="1"/>
</dbReference>